<gene>
    <name evidence="2" type="ORF">SAMN02745116_00364</name>
</gene>
<sequence length="75" mass="7675">MDQAEKVIMLIAAVLGVVSAVGIMLNVNKLREGLDTGDDRTTTRAITGIVINGVMAVAATGLGAHAIGLLGKIQF</sequence>
<reference evidence="2 3" key="1">
    <citation type="submission" date="2017-02" db="EMBL/GenBank/DDBJ databases">
        <authorList>
            <person name="Peterson S.W."/>
        </authorList>
    </citation>
    <scope>NUCLEOTIDE SEQUENCE [LARGE SCALE GENOMIC DNA]</scope>
    <source>
        <strain evidence="2 3">ATCC BAA-1030</strain>
    </source>
</reference>
<protein>
    <submittedName>
        <fullName evidence="2">Uncharacterized protein</fullName>
    </submittedName>
</protein>
<keyword evidence="1" id="KW-0472">Membrane</keyword>
<keyword evidence="3" id="KW-1185">Reference proteome</keyword>
<dbReference type="AlphaFoldDB" id="A0A1T4KSJ7"/>
<evidence type="ECO:0000256" key="1">
    <source>
        <dbReference type="SAM" id="Phobius"/>
    </source>
</evidence>
<evidence type="ECO:0000313" key="2">
    <source>
        <dbReference type="EMBL" id="SJZ45396.1"/>
    </source>
</evidence>
<keyword evidence="1" id="KW-0812">Transmembrane</keyword>
<name>A0A1T4KSJ7_9ENTE</name>
<feature type="transmembrane region" description="Helical" evidence="1">
    <location>
        <begin position="7"/>
        <end position="25"/>
    </location>
</feature>
<feature type="transmembrane region" description="Helical" evidence="1">
    <location>
        <begin position="45"/>
        <end position="70"/>
    </location>
</feature>
<accession>A0A1T4KSJ7</accession>
<evidence type="ECO:0000313" key="3">
    <source>
        <dbReference type="Proteomes" id="UP000190328"/>
    </source>
</evidence>
<organism evidence="2 3">
    <name type="scientific">Pilibacter termitis</name>
    <dbReference type="NCBI Taxonomy" id="263852"/>
    <lineage>
        <taxon>Bacteria</taxon>
        <taxon>Bacillati</taxon>
        <taxon>Bacillota</taxon>
        <taxon>Bacilli</taxon>
        <taxon>Lactobacillales</taxon>
        <taxon>Enterococcaceae</taxon>
        <taxon>Pilibacter</taxon>
    </lineage>
</organism>
<dbReference type="EMBL" id="FUXI01000003">
    <property type="protein sequence ID" value="SJZ45396.1"/>
    <property type="molecule type" value="Genomic_DNA"/>
</dbReference>
<dbReference type="Proteomes" id="UP000190328">
    <property type="component" value="Unassembled WGS sequence"/>
</dbReference>
<keyword evidence="1" id="KW-1133">Transmembrane helix</keyword>
<dbReference type="STRING" id="263852.SAMN02745116_00364"/>
<proteinExistence type="predicted"/>